<keyword evidence="5" id="KW-1185">Reference proteome</keyword>
<gene>
    <name evidence="4" type="ORF">BAU17_06495</name>
</gene>
<protein>
    <submittedName>
        <fullName evidence="4">Transcriptional regulator</fullName>
    </submittedName>
</protein>
<reference evidence="4 5" key="1">
    <citation type="submission" date="2016-06" db="EMBL/GenBank/DDBJ databases">
        <title>Four novel species of enterococci isolated from chicken manure.</title>
        <authorList>
            <person name="Van Tyne D."/>
        </authorList>
    </citation>
    <scope>NUCLEOTIDE SEQUENCE [LARGE SCALE GENOMIC DNA]</scope>
    <source>
        <strain evidence="4 5">CU12B</strain>
    </source>
</reference>
<name>A0ABQ6YZF4_9ENTE</name>
<dbReference type="Gene3D" id="3.40.630.190">
    <property type="entry name" value="LCP protein"/>
    <property type="match status" value="1"/>
</dbReference>
<evidence type="ECO:0000313" key="4">
    <source>
        <dbReference type="EMBL" id="KAF1303631.1"/>
    </source>
</evidence>
<comment type="similarity">
    <text evidence="1">Belongs to the LytR/CpsA/Psr (LCP) family.</text>
</comment>
<evidence type="ECO:0000259" key="3">
    <source>
        <dbReference type="Pfam" id="PF03816"/>
    </source>
</evidence>
<keyword evidence="2" id="KW-1133">Transmembrane helix</keyword>
<dbReference type="Pfam" id="PF03816">
    <property type="entry name" value="LytR_cpsA_psr"/>
    <property type="match status" value="1"/>
</dbReference>
<dbReference type="Proteomes" id="UP000782705">
    <property type="component" value="Unassembled WGS sequence"/>
</dbReference>
<evidence type="ECO:0000313" key="5">
    <source>
        <dbReference type="Proteomes" id="UP000782705"/>
    </source>
</evidence>
<dbReference type="RefSeq" id="WP_161902172.1">
    <property type="nucleotide sequence ID" value="NZ_MAEL01000039.1"/>
</dbReference>
<proteinExistence type="inferred from homology"/>
<dbReference type="PANTHER" id="PTHR33392">
    <property type="entry name" value="POLYISOPRENYL-TEICHOIC ACID--PEPTIDOGLYCAN TEICHOIC ACID TRANSFERASE TAGU"/>
    <property type="match status" value="1"/>
</dbReference>
<dbReference type="PANTHER" id="PTHR33392:SF6">
    <property type="entry name" value="POLYISOPRENYL-TEICHOIC ACID--PEPTIDOGLYCAN TEICHOIC ACID TRANSFERASE TAGU"/>
    <property type="match status" value="1"/>
</dbReference>
<dbReference type="InterPro" id="IPR004474">
    <property type="entry name" value="LytR_CpsA_psr"/>
</dbReference>
<organism evidence="4 5">
    <name type="scientific">Candidatus Enterococcus willemsii</name>
    <dbReference type="NCBI Taxonomy" id="1857215"/>
    <lineage>
        <taxon>Bacteria</taxon>
        <taxon>Bacillati</taxon>
        <taxon>Bacillota</taxon>
        <taxon>Bacilli</taxon>
        <taxon>Lactobacillales</taxon>
        <taxon>Enterococcaceae</taxon>
        <taxon>Enterococcus</taxon>
    </lineage>
</organism>
<keyword evidence="2" id="KW-0472">Membrane</keyword>
<keyword evidence="2" id="KW-0812">Transmembrane</keyword>
<accession>A0ABQ6YZF4</accession>
<comment type="caution">
    <text evidence="4">The sequence shown here is derived from an EMBL/GenBank/DDBJ whole genome shotgun (WGS) entry which is preliminary data.</text>
</comment>
<feature type="transmembrane region" description="Helical" evidence="2">
    <location>
        <begin position="14"/>
        <end position="38"/>
    </location>
</feature>
<dbReference type="InterPro" id="IPR050922">
    <property type="entry name" value="LytR/CpsA/Psr_CW_biosynth"/>
</dbReference>
<feature type="domain" description="Cell envelope-related transcriptional attenuator" evidence="3">
    <location>
        <begin position="91"/>
        <end position="234"/>
    </location>
</feature>
<evidence type="ECO:0000256" key="1">
    <source>
        <dbReference type="ARBA" id="ARBA00006068"/>
    </source>
</evidence>
<evidence type="ECO:0000256" key="2">
    <source>
        <dbReference type="SAM" id="Phobius"/>
    </source>
</evidence>
<dbReference type="EMBL" id="MAEL01000039">
    <property type="protein sequence ID" value="KAF1303631.1"/>
    <property type="molecule type" value="Genomic_DNA"/>
</dbReference>
<dbReference type="NCBIfam" id="TIGR00350">
    <property type="entry name" value="lytR_cpsA_psr"/>
    <property type="match status" value="1"/>
</dbReference>
<sequence length="315" mass="35239">MARRRRKSSVGKKIFWTIFSIVVGLLVIGLGVGAKVYFDLSGSIKETYESVERSNESTKRKAPVDLSKNEPFSVLLLGIDTGDLGRTEQGRSDTLMVATVNPETNKTTLVSIPRDTYVEIVGHGTQDKINHAYAFGGAAMAMDTVENYLDIPIDHYVSINMMGIKELVDAVGGVDVNNDLEFESRGEHFAFGPIHLEGERALTYLRMRYEDSRGDYGRQLRQRAVVEGIMKKALSLNGVTQYQGILNTMEGNMKTDMSFGDMQKIALDYRDAFSKMDQLQMTGEGFMQDGVSYQRVSEEELQKVQSTLKQQLDIK</sequence>